<comment type="caution">
    <text evidence="2">The sequence shown here is derived from an EMBL/GenBank/DDBJ whole genome shotgun (WGS) entry which is preliminary data.</text>
</comment>
<dbReference type="Pfam" id="PF10306">
    <property type="entry name" value="FLILHELTA"/>
    <property type="match status" value="1"/>
</dbReference>
<protein>
    <submittedName>
        <fullName evidence="2">Uncharacterized protein</fullName>
    </submittedName>
</protein>
<keyword evidence="1" id="KW-0812">Transmembrane</keyword>
<organism evidence="2 3">
    <name type="scientific">Marasmius oreades</name>
    <name type="common">fairy-ring Marasmius</name>
    <dbReference type="NCBI Taxonomy" id="181124"/>
    <lineage>
        <taxon>Eukaryota</taxon>
        <taxon>Fungi</taxon>
        <taxon>Dikarya</taxon>
        <taxon>Basidiomycota</taxon>
        <taxon>Agaricomycotina</taxon>
        <taxon>Agaricomycetes</taxon>
        <taxon>Agaricomycetidae</taxon>
        <taxon>Agaricales</taxon>
        <taxon>Marasmiineae</taxon>
        <taxon>Marasmiaceae</taxon>
        <taxon>Marasmius</taxon>
    </lineage>
</organism>
<evidence type="ECO:0000313" key="2">
    <source>
        <dbReference type="EMBL" id="KAG7091102.1"/>
    </source>
</evidence>
<dbReference type="PANTHER" id="PTHR28002:SF1">
    <property type="entry name" value="MIOREX COMPLEX COMPONENT 11"/>
    <property type="match status" value="1"/>
</dbReference>
<gene>
    <name evidence="2" type="ORF">E1B28_010157</name>
</gene>
<dbReference type="PANTHER" id="PTHR28002">
    <property type="entry name" value="MIOREX COMPLEX COMPONENT 11"/>
    <property type="match status" value="1"/>
</dbReference>
<keyword evidence="1" id="KW-1133">Transmembrane helix</keyword>
<dbReference type="GO" id="GO:0005739">
    <property type="term" value="C:mitochondrion"/>
    <property type="evidence" value="ECO:0007669"/>
    <property type="project" value="TreeGrafter"/>
</dbReference>
<accession>A0A9P7RX85</accession>
<dbReference type="KEGG" id="more:E1B28_010157"/>
<dbReference type="GeneID" id="66079233"/>
<dbReference type="OrthoDB" id="5580261at2759"/>
<name>A0A9P7RX85_9AGAR</name>
<reference evidence="2" key="1">
    <citation type="journal article" date="2021" name="Genome Biol. Evol.">
        <title>The assembled and annotated genome of the fairy-ring fungus Marasmius oreades.</title>
        <authorList>
            <person name="Hiltunen M."/>
            <person name="Ament-Velasquez S.L."/>
            <person name="Johannesson H."/>
        </authorList>
    </citation>
    <scope>NUCLEOTIDE SEQUENCE</scope>
    <source>
        <strain evidence="2">03SP1</strain>
    </source>
</reference>
<evidence type="ECO:0000256" key="1">
    <source>
        <dbReference type="SAM" id="Phobius"/>
    </source>
</evidence>
<dbReference type="RefSeq" id="XP_043007572.1">
    <property type="nucleotide sequence ID" value="XM_043155110.1"/>
</dbReference>
<dbReference type="EMBL" id="CM032186">
    <property type="protein sequence ID" value="KAG7091102.1"/>
    <property type="molecule type" value="Genomic_DNA"/>
</dbReference>
<dbReference type="Proteomes" id="UP001049176">
    <property type="component" value="Chromosome 6"/>
</dbReference>
<feature type="transmembrane region" description="Helical" evidence="1">
    <location>
        <begin position="28"/>
        <end position="49"/>
    </location>
</feature>
<keyword evidence="1" id="KW-0472">Membrane</keyword>
<evidence type="ECO:0000313" key="3">
    <source>
        <dbReference type="Proteomes" id="UP001049176"/>
    </source>
</evidence>
<sequence length="171" mass="19060">MPSTSRADRYRQALSTISARTGASLPSLILSFGILHEVTAIAPLIGFFYGARVFGVGERVANAVMQEEPNAWARQRLRTWIEEGEGWAERVGRRYGLFGYQKKMCDEDTENATFRPYVPGHIAGDVANAVVAYGITKALLPVRIGLSLYLSPAFSRRVVEPIKRLVVRQFK</sequence>
<proteinExistence type="predicted"/>
<dbReference type="InterPro" id="IPR018811">
    <property type="entry name" value="MRX11"/>
</dbReference>
<keyword evidence="3" id="KW-1185">Reference proteome</keyword>
<dbReference type="AlphaFoldDB" id="A0A9P7RX85"/>